<evidence type="ECO:0000259" key="2">
    <source>
        <dbReference type="Pfam" id="PF07539"/>
    </source>
</evidence>
<accession>A0ABR2M7H5</accession>
<dbReference type="Gene3D" id="1.25.10.10">
    <property type="entry name" value="Leucine-rich Repeat Variant"/>
    <property type="match status" value="2"/>
</dbReference>
<dbReference type="PANTHER" id="PTHR17695">
    <property type="entry name" value="SMALL SUBUNIT PROCESSOME COMPONENT 20 HOMOLOG"/>
    <property type="match status" value="1"/>
</dbReference>
<comment type="caution">
    <text evidence="5">The sequence shown here is derived from an EMBL/GenBank/DDBJ whole genome shotgun (WGS) entry which is preliminary data.</text>
</comment>
<gene>
    <name evidence="5" type="ORF">KSP40_PGU003577</name>
</gene>
<evidence type="ECO:0000313" key="5">
    <source>
        <dbReference type="EMBL" id="KAK8959123.1"/>
    </source>
</evidence>
<feature type="domain" description="U3 small nucleolar RNA-associated protein 20 C-terminal" evidence="4">
    <location>
        <begin position="2591"/>
        <end position="2666"/>
    </location>
</feature>
<dbReference type="InterPro" id="IPR011989">
    <property type="entry name" value="ARM-like"/>
</dbReference>
<feature type="compositionally biased region" description="Polar residues" evidence="1">
    <location>
        <begin position="1967"/>
        <end position="1980"/>
    </location>
</feature>
<evidence type="ECO:0000256" key="1">
    <source>
        <dbReference type="SAM" id="MobiDB-lite"/>
    </source>
</evidence>
<organism evidence="5 6">
    <name type="scientific">Platanthera guangdongensis</name>
    <dbReference type="NCBI Taxonomy" id="2320717"/>
    <lineage>
        <taxon>Eukaryota</taxon>
        <taxon>Viridiplantae</taxon>
        <taxon>Streptophyta</taxon>
        <taxon>Embryophyta</taxon>
        <taxon>Tracheophyta</taxon>
        <taxon>Spermatophyta</taxon>
        <taxon>Magnoliopsida</taxon>
        <taxon>Liliopsida</taxon>
        <taxon>Asparagales</taxon>
        <taxon>Orchidaceae</taxon>
        <taxon>Orchidoideae</taxon>
        <taxon>Orchideae</taxon>
        <taxon>Orchidinae</taxon>
        <taxon>Platanthera</taxon>
    </lineage>
</organism>
<dbReference type="InterPro" id="IPR016024">
    <property type="entry name" value="ARM-type_fold"/>
</dbReference>
<sequence>MATTQHQAVKCLNTSTSRQRFMFKTFSQRVNEIEIDVFHSLQPFNSEPKADSSFFRDALLYWKELNTAEDFISFYEVIMPFVQTLPQIILHKEHIFSELVGRLQMRAKLSLEPLLMLIVALSRDLLDEFLQFFQRLVSSLTNLLLTGGDHDPDVIEQVFTAWSYIVMYLHKNIVKDVVTLLKMTAQLRYYPKEYVQEFMAEVVSFLLRTAPLIQLQNGIRKIIREVVCGSSSVKKIGATALIWHIIKGASSRLHSRARKVLLLVLDESVLSMGDTPQGSEAVQDVVKGILHRIFFVADQREQKVVFECLYKCIFDSITKGCFTNTIRLLSLLTNVIHLSKGSEVFDTDKMMNLVKLLIQSCITSKEVMKSGDCSSEGALPAFCNKVLYLVLCLLDTHERSSYIYLTKELDPVFKLDQSSLQMFAKELIHKDPKVVISCRNYIISAIDEMVETSPDEVLLLSLRLFERHSCNFLEDIPPRTCRFFMEKLNDWINLLSETKNNISVDWSKLAIFWGVIRCYPLFGFTRASSLLLLRNLIDAFDLLLETSCDSIAGVSVSIWQDLLGVILNSYHKLLLHESCEPSEAYIFLHLAKRYKSSPQILFAAAEYLDSFLGSKNEAGDSRGVFTEIDVEDTRVSMSIFSDNLSLPSKEIRVSTLRIISHYPILDELPTCEDRPLKKFRYEKSDSAENLGCINVVDLLLSIETTPISLSSCRMIVILISRLQMVVSSGKIHDAYLPLLLNGVIGILHNRFALLWQPALECLISIIRRYGRIVWNQFVQNLEYYQLKSLSFVDAAPKLKSEAPQPTTLIQCFNVYLNHEFDSTPCIKVMILLLQALQKVPDIAESHSRQLIPLFLNFMGYSNVGTFRVDSFGGYKCKGKEWRSVLKEWLSLLDKMHNCPSFYQSQVLKEVLVNRLLDEIDTDIQLKAIDCLLNWKDDYLIPYEKHLKNLLVSKNMREELTTWSVSEDSVYIQEGHRAQLLPVVVRLLAPKVRNMKSLALHKHAGLSNRRAVLCFLAQLEVDDLHLFFSLLLKPLFCNHAETKVLEGQSLVPLNYEAVENISLKKKYGFLHVLEDVLKNFDALHIRPFLTPLMTFVVLILDNCMSNIKNEVSKRICASENGATGHLETRTCNKQFKDLRSLCLKIVSSALNKHDSHDFGCDFWEIFFRSVKPLIDNFKQEGSGSEHPSSLFSCFLAMSRSPTLVLFLNRDKNLVPAIFSILTVRTASESIISSVLNFIENLLNLNNDFGQEDDSIKAVFYPYLEVLVHSFHELILSTGASHRKSPIWPGKMEIRILKMIVKYINNPVTAAQFLDMLLPIFKRKTIDFEDCLEALKGVLHYLPRGSGYISDKILKSVYPVLAVAELPVRLCICGVIDRLVLIDPSLADLARILHDLNAMSSMDTEEFDYDTRVGAHEKICPELFSSLGVDHSLPILSHSMYDMSSGELILRQCAVNSLLAFVQFASSYLKTDSSNSYEHEAECKQESGVAVKTGGRTNWTKASIQWSINELFLKNIGEAMTKEIFIQKEWITLLHDMIYNLHGVPDLYAFKPLCSDDPELDFFNNILHLQIHRRRRALMRFKNVIGAGNFAEGIAVNIFVPLFLNMMFEVKDGKGEHIRNACLDSLASISSLMPWGSYRSFLMRCFRELTVRPEKRKILIRLICAILDMFHFYTPNSDERDKDGTDGALCPDNSGENVIVALQSSCKIVSPEIQSYLQNTVLPQIQKILTKDSENVNANISLAALKVLKLLPSDIMDSQLSSLFHHICTFLKNHLESMRNEARSALAACTKELGLEYLHFIVKILRSILKRGYEMHILGYTLNFILSKVLTGKSTGSLDYCLEELLSIAENDILGDVAEQKEVEKIASKMKETKKTKSFETFKLISQSITFKTHALKLLSAINKHIQNHLTPKMKRKLEIILLHIASGIECNPSAQTAELFIFVYGLIEDSLAAEVSHRKERSKAAMNEKSSSDVTDNQKSLCPSDRSLKNSHLITVFALEVLHNRLKNIKLEKNDQELLSMLDPFIKQLGDCLNSKYEVVLSAAFRCLGPLFKLPLPSMDMEGDKIKSLLLSIVQKSGDGRSPLVQSCLKLLTVMLRSTRISISHGELHMLIRFPIFIDIQNSPSTLALSLLKSIVARKLVVHEIYDLVLRVSELMVTTESEPISRKCSQILLQFLLEYHLSDKCLQQHMDFLLSNLSYEHPSGRKSVLEMLHAILIKFPKSAIDSHVQAFFLHLVAAVANEQDQKVRSMVSTVLKELIGRTSQQMLQLILDITLSWYGGEKEDLWCPAAQVIGLLIEVWKGGLKGHITRIIQIAENILKLSIAAVETLELGVSKEEPMVQSWKKAYHSLSMLEKMLLSFPELYFQSNFQEMWEMIIKFLLHPHAWLRNISGRLVALYFTAASEASRAADRAKMSQQTFYLINPSKLYTIAVSFLKQLEARVIDDASGNIITQNLAFSVCGLHSFAKQRSFMPMHELWLTLDDHEKSSYLEAFDLLGSGKAKRVFLLSASVHSHSLSEENDENISSILVKPLLRRLGRIAMTTENFQMKIVFNCLRMISSQIGTEGSGDYAIYILLPLYKVCEGFTGKVIDDEIKKLAEEVRDSIKDVLGAGNFIQVYNQIRKNLKGKRDHRRNQQKLVAVVNPMLHARRKLRVAAKHRRHRIKKVQAMKMGTRRS</sequence>
<dbReference type="InterPro" id="IPR011430">
    <property type="entry name" value="UTP20_N"/>
</dbReference>
<dbReference type="Proteomes" id="UP001412067">
    <property type="component" value="Unassembled WGS sequence"/>
</dbReference>
<protein>
    <recommendedName>
        <fullName evidence="7">Small subunit processome component 20 homolog</fullName>
    </recommendedName>
</protein>
<feature type="region of interest" description="Disordered" evidence="1">
    <location>
        <begin position="1961"/>
        <end position="1982"/>
    </location>
</feature>
<evidence type="ECO:0008006" key="7">
    <source>
        <dbReference type="Google" id="ProtNLM"/>
    </source>
</evidence>
<dbReference type="Pfam" id="PF07539">
    <property type="entry name" value="UTP20_N"/>
    <property type="match status" value="1"/>
</dbReference>
<feature type="domain" description="U3 small nucleolar RNA-associated protein 20 N-terminal" evidence="2">
    <location>
        <begin position="880"/>
        <end position="1470"/>
    </location>
</feature>
<keyword evidence="6" id="KW-1185">Reference proteome</keyword>
<dbReference type="EMBL" id="JBBWWR010000012">
    <property type="protein sequence ID" value="KAK8959123.1"/>
    <property type="molecule type" value="Genomic_DNA"/>
</dbReference>
<dbReference type="InterPro" id="IPR057525">
    <property type="entry name" value="UTP20_C"/>
</dbReference>
<dbReference type="InterPro" id="IPR052575">
    <property type="entry name" value="SSU_processome_comp_20"/>
</dbReference>
<dbReference type="InterPro" id="IPR046523">
    <property type="entry name" value="UTP20_dom"/>
</dbReference>
<evidence type="ECO:0000259" key="4">
    <source>
        <dbReference type="Pfam" id="PF23099"/>
    </source>
</evidence>
<reference evidence="5 6" key="1">
    <citation type="journal article" date="2022" name="Nat. Plants">
        <title>Genomes of leafy and leafless Platanthera orchids illuminate the evolution of mycoheterotrophy.</title>
        <authorList>
            <person name="Li M.H."/>
            <person name="Liu K.W."/>
            <person name="Li Z."/>
            <person name="Lu H.C."/>
            <person name="Ye Q.L."/>
            <person name="Zhang D."/>
            <person name="Wang J.Y."/>
            <person name="Li Y.F."/>
            <person name="Zhong Z.M."/>
            <person name="Liu X."/>
            <person name="Yu X."/>
            <person name="Liu D.K."/>
            <person name="Tu X.D."/>
            <person name="Liu B."/>
            <person name="Hao Y."/>
            <person name="Liao X.Y."/>
            <person name="Jiang Y.T."/>
            <person name="Sun W.H."/>
            <person name="Chen J."/>
            <person name="Chen Y.Q."/>
            <person name="Ai Y."/>
            <person name="Zhai J.W."/>
            <person name="Wu S.S."/>
            <person name="Zhou Z."/>
            <person name="Hsiao Y.Y."/>
            <person name="Wu W.L."/>
            <person name="Chen Y.Y."/>
            <person name="Lin Y.F."/>
            <person name="Hsu J.L."/>
            <person name="Li C.Y."/>
            <person name="Wang Z.W."/>
            <person name="Zhao X."/>
            <person name="Zhong W.Y."/>
            <person name="Ma X.K."/>
            <person name="Ma L."/>
            <person name="Huang J."/>
            <person name="Chen G.Z."/>
            <person name="Huang M.Z."/>
            <person name="Huang L."/>
            <person name="Peng D.H."/>
            <person name="Luo Y.B."/>
            <person name="Zou S.Q."/>
            <person name="Chen S.P."/>
            <person name="Lan S."/>
            <person name="Tsai W.C."/>
            <person name="Van de Peer Y."/>
            <person name="Liu Z.J."/>
        </authorList>
    </citation>
    <scope>NUCLEOTIDE SEQUENCE [LARGE SCALE GENOMIC DNA]</scope>
    <source>
        <strain evidence="5">Lor288</strain>
    </source>
</reference>
<name>A0ABR2M7H5_9ASPA</name>
<evidence type="ECO:0000259" key="3">
    <source>
        <dbReference type="Pfam" id="PF20416"/>
    </source>
</evidence>
<feature type="domain" description="U3 small nucleolar RNA-associated protein 20" evidence="3">
    <location>
        <begin position="1730"/>
        <end position="1946"/>
    </location>
</feature>
<proteinExistence type="predicted"/>
<dbReference type="SUPFAM" id="SSF48371">
    <property type="entry name" value="ARM repeat"/>
    <property type="match status" value="3"/>
</dbReference>
<dbReference type="Pfam" id="PF23099">
    <property type="entry name" value="UTP20_C"/>
    <property type="match status" value="1"/>
</dbReference>
<dbReference type="Pfam" id="PF20416">
    <property type="entry name" value="UTP20"/>
    <property type="match status" value="1"/>
</dbReference>
<evidence type="ECO:0000313" key="6">
    <source>
        <dbReference type="Proteomes" id="UP001412067"/>
    </source>
</evidence>
<dbReference type="PANTHER" id="PTHR17695:SF11">
    <property type="entry name" value="SMALL SUBUNIT PROCESSOME COMPONENT 20 HOMOLOG"/>
    <property type="match status" value="1"/>
</dbReference>